<evidence type="ECO:0000313" key="4">
    <source>
        <dbReference type="Proteomes" id="UP000714275"/>
    </source>
</evidence>
<feature type="transmembrane region" description="Helical" evidence="1">
    <location>
        <begin position="30"/>
        <end position="51"/>
    </location>
</feature>
<dbReference type="Proteomes" id="UP000714275">
    <property type="component" value="Unassembled WGS sequence"/>
</dbReference>
<protein>
    <recommendedName>
        <fullName evidence="2">DUF6535 domain-containing protein</fullName>
    </recommendedName>
</protein>
<organism evidence="3 4">
    <name type="scientific">Suillus placidus</name>
    <dbReference type="NCBI Taxonomy" id="48579"/>
    <lineage>
        <taxon>Eukaryota</taxon>
        <taxon>Fungi</taxon>
        <taxon>Dikarya</taxon>
        <taxon>Basidiomycota</taxon>
        <taxon>Agaricomycotina</taxon>
        <taxon>Agaricomycetes</taxon>
        <taxon>Agaricomycetidae</taxon>
        <taxon>Boletales</taxon>
        <taxon>Suillineae</taxon>
        <taxon>Suillaceae</taxon>
        <taxon>Suillus</taxon>
    </lineage>
</organism>
<accession>A0A9P7D7E2</accession>
<keyword evidence="1" id="KW-0472">Membrane</keyword>
<dbReference type="Pfam" id="PF20153">
    <property type="entry name" value="DUF6535"/>
    <property type="match status" value="1"/>
</dbReference>
<dbReference type="EMBL" id="JABBWD010000004">
    <property type="protein sequence ID" value="KAG1782204.1"/>
    <property type="molecule type" value="Genomic_DNA"/>
</dbReference>
<keyword evidence="1" id="KW-1133">Transmembrane helix</keyword>
<reference evidence="3" key="1">
    <citation type="journal article" date="2020" name="New Phytol.">
        <title>Comparative genomics reveals dynamic genome evolution in host specialist ectomycorrhizal fungi.</title>
        <authorList>
            <person name="Lofgren L.A."/>
            <person name="Nguyen N.H."/>
            <person name="Vilgalys R."/>
            <person name="Ruytinx J."/>
            <person name="Liao H.L."/>
            <person name="Branco S."/>
            <person name="Kuo A."/>
            <person name="LaButti K."/>
            <person name="Lipzen A."/>
            <person name="Andreopoulos W."/>
            <person name="Pangilinan J."/>
            <person name="Riley R."/>
            <person name="Hundley H."/>
            <person name="Na H."/>
            <person name="Barry K."/>
            <person name="Grigoriev I.V."/>
            <person name="Stajich J.E."/>
            <person name="Kennedy P.G."/>
        </authorList>
    </citation>
    <scope>NUCLEOTIDE SEQUENCE</scope>
    <source>
        <strain evidence="3">DOB743</strain>
    </source>
</reference>
<sequence>KDVKSKFWATYKKVSNEYDDDFLGRAHGDIGIILTFAGLLSAVISTFIGGMQPNSGDTTNELLLQLIQITAGGSNAVQNIGNLSSVTRYSSSTVWIQTLAYIGLALSILAAFGAVVGKQY</sequence>
<feature type="transmembrane region" description="Helical" evidence="1">
    <location>
        <begin position="94"/>
        <end position="116"/>
    </location>
</feature>
<name>A0A9P7D7E2_9AGAM</name>
<keyword evidence="4" id="KW-1185">Reference proteome</keyword>
<keyword evidence="1" id="KW-0812">Transmembrane</keyword>
<proteinExistence type="predicted"/>
<evidence type="ECO:0000256" key="1">
    <source>
        <dbReference type="SAM" id="Phobius"/>
    </source>
</evidence>
<comment type="caution">
    <text evidence="3">The sequence shown here is derived from an EMBL/GenBank/DDBJ whole genome shotgun (WGS) entry which is preliminary data.</text>
</comment>
<feature type="domain" description="DUF6535" evidence="2">
    <location>
        <begin position="8"/>
        <end position="120"/>
    </location>
</feature>
<evidence type="ECO:0000259" key="2">
    <source>
        <dbReference type="Pfam" id="PF20153"/>
    </source>
</evidence>
<dbReference type="InterPro" id="IPR045338">
    <property type="entry name" value="DUF6535"/>
</dbReference>
<feature type="non-terminal residue" evidence="3">
    <location>
        <position position="120"/>
    </location>
</feature>
<gene>
    <name evidence="3" type="ORF">EV702DRAFT_929764</name>
</gene>
<dbReference type="AlphaFoldDB" id="A0A9P7D7E2"/>
<dbReference type="OrthoDB" id="3219854at2759"/>
<feature type="non-terminal residue" evidence="3">
    <location>
        <position position="1"/>
    </location>
</feature>
<evidence type="ECO:0000313" key="3">
    <source>
        <dbReference type="EMBL" id="KAG1782204.1"/>
    </source>
</evidence>